<feature type="non-terminal residue" evidence="1">
    <location>
        <position position="1"/>
    </location>
</feature>
<reference evidence="1" key="1">
    <citation type="submission" date="2020-11" db="EMBL/GenBank/DDBJ databases">
        <authorList>
            <person name="Tran Van P."/>
        </authorList>
    </citation>
    <scope>NUCLEOTIDE SEQUENCE</scope>
</reference>
<organism evidence="1">
    <name type="scientific">Notodromas monacha</name>
    <dbReference type="NCBI Taxonomy" id="399045"/>
    <lineage>
        <taxon>Eukaryota</taxon>
        <taxon>Metazoa</taxon>
        <taxon>Ecdysozoa</taxon>
        <taxon>Arthropoda</taxon>
        <taxon>Crustacea</taxon>
        <taxon>Oligostraca</taxon>
        <taxon>Ostracoda</taxon>
        <taxon>Podocopa</taxon>
        <taxon>Podocopida</taxon>
        <taxon>Cypridocopina</taxon>
        <taxon>Cypridoidea</taxon>
        <taxon>Cyprididae</taxon>
        <taxon>Notodromas</taxon>
    </lineage>
</organism>
<accession>A0A7R9GLQ3</accession>
<dbReference type="AlphaFoldDB" id="A0A7R9GLQ3"/>
<dbReference type="EMBL" id="CAJPEX010034170">
    <property type="protein sequence ID" value="CAG0926128.1"/>
    <property type="molecule type" value="Genomic_DNA"/>
</dbReference>
<keyword evidence="2" id="KW-1185">Reference proteome</keyword>
<dbReference type="Proteomes" id="UP000678499">
    <property type="component" value="Unassembled WGS sequence"/>
</dbReference>
<dbReference type="EMBL" id="OA916207">
    <property type="protein sequence ID" value="CAD7285976.1"/>
    <property type="molecule type" value="Genomic_DNA"/>
</dbReference>
<evidence type="ECO:0000313" key="2">
    <source>
        <dbReference type="Proteomes" id="UP000678499"/>
    </source>
</evidence>
<protein>
    <submittedName>
        <fullName evidence="1">Uncharacterized protein</fullName>
    </submittedName>
</protein>
<sequence length="94" mass="9777">MTVDGALPPALGNEVVANFEEIPAEARYSVTLDGTQLTQTIESSGGGSWSTGPNVIRVYSCGHAQRIPGKGEDGLMKIPGQQISACPDCVSKSQ</sequence>
<dbReference type="OrthoDB" id="205248at2759"/>
<proteinExistence type="predicted"/>
<evidence type="ECO:0000313" key="1">
    <source>
        <dbReference type="EMBL" id="CAD7285976.1"/>
    </source>
</evidence>
<gene>
    <name evidence="1" type="ORF">NMOB1V02_LOCUS13578</name>
</gene>
<name>A0A7R9GLQ3_9CRUS</name>